<protein>
    <recommendedName>
        <fullName evidence="4">Secreted protein</fullName>
    </recommendedName>
</protein>
<feature type="compositionally biased region" description="Polar residues" evidence="1">
    <location>
        <begin position="268"/>
        <end position="280"/>
    </location>
</feature>
<organism evidence="2 3">
    <name type="scientific">Allokutzneria multivorans</name>
    <dbReference type="NCBI Taxonomy" id="1142134"/>
    <lineage>
        <taxon>Bacteria</taxon>
        <taxon>Bacillati</taxon>
        <taxon>Actinomycetota</taxon>
        <taxon>Actinomycetes</taxon>
        <taxon>Pseudonocardiales</taxon>
        <taxon>Pseudonocardiaceae</taxon>
        <taxon>Allokutzneria</taxon>
    </lineage>
</organism>
<keyword evidence="3" id="KW-1185">Reference proteome</keyword>
<feature type="compositionally biased region" description="Low complexity" evidence="1">
    <location>
        <begin position="170"/>
        <end position="179"/>
    </location>
</feature>
<feature type="region of interest" description="Disordered" evidence="1">
    <location>
        <begin position="148"/>
        <end position="295"/>
    </location>
</feature>
<dbReference type="EMBL" id="BAABAL010000006">
    <property type="protein sequence ID" value="GAA4001868.1"/>
    <property type="molecule type" value="Genomic_DNA"/>
</dbReference>
<name>A0ABP7RTX8_9PSEU</name>
<comment type="caution">
    <text evidence="2">The sequence shown here is derived from an EMBL/GenBank/DDBJ whole genome shotgun (WGS) entry which is preliminary data.</text>
</comment>
<gene>
    <name evidence="2" type="ORF">GCM10022247_23220</name>
</gene>
<evidence type="ECO:0000256" key="1">
    <source>
        <dbReference type="SAM" id="MobiDB-lite"/>
    </source>
</evidence>
<feature type="compositionally biased region" description="Low complexity" evidence="1">
    <location>
        <begin position="110"/>
        <end position="128"/>
    </location>
</feature>
<accession>A0ABP7RTX8</accession>
<dbReference type="Proteomes" id="UP001501747">
    <property type="component" value="Unassembled WGS sequence"/>
</dbReference>
<sequence length="330" mass="32997">MVVTVSSTGTVRSWGERLRAVAVRLAVTGGLAATAWLAVATTATADEAPARVDVLSPSVVLEQGQRPADAATPAGVLVEPATANAIANTTAHSGPAARLRAAKAVERSESTTATTAAAPAAVVRGEPGANHSELRDLIKDLLRLRIASPAPEPGEDPSAGLTRPLPEPELPNLLPAGPERPALGNHSSGEVSAERPKPLPWPGGPVTLPAADDPPAQAPADEAGTSARHTHHVSARPAPARAGLSLGGSGDAKKDGVPTLPHEDTKPNPVQTGTSPTSGNGLAESGPQRGAAGLPALLLPPPVLSVTGVVYGDGVVPVAGFLSRPATSPD</sequence>
<evidence type="ECO:0000313" key="2">
    <source>
        <dbReference type="EMBL" id="GAA4001868.1"/>
    </source>
</evidence>
<proteinExistence type="predicted"/>
<evidence type="ECO:0008006" key="4">
    <source>
        <dbReference type="Google" id="ProtNLM"/>
    </source>
</evidence>
<feature type="compositionally biased region" description="Basic and acidic residues" evidence="1">
    <location>
        <begin position="251"/>
        <end position="266"/>
    </location>
</feature>
<feature type="compositionally biased region" description="Low complexity" evidence="1">
    <location>
        <begin position="209"/>
        <end position="223"/>
    </location>
</feature>
<reference evidence="3" key="1">
    <citation type="journal article" date="2019" name="Int. J. Syst. Evol. Microbiol.">
        <title>The Global Catalogue of Microorganisms (GCM) 10K type strain sequencing project: providing services to taxonomists for standard genome sequencing and annotation.</title>
        <authorList>
            <consortium name="The Broad Institute Genomics Platform"/>
            <consortium name="The Broad Institute Genome Sequencing Center for Infectious Disease"/>
            <person name="Wu L."/>
            <person name="Ma J."/>
        </authorList>
    </citation>
    <scope>NUCLEOTIDE SEQUENCE [LARGE SCALE GENOMIC DNA]</scope>
    <source>
        <strain evidence="3">JCM 17342</strain>
    </source>
</reference>
<evidence type="ECO:0000313" key="3">
    <source>
        <dbReference type="Proteomes" id="UP001501747"/>
    </source>
</evidence>
<feature type="region of interest" description="Disordered" evidence="1">
    <location>
        <begin position="106"/>
        <end position="128"/>
    </location>
</feature>